<feature type="transmembrane region" description="Helical" evidence="5">
    <location>
        <begin position="164"/>
        <end position="185"/>
    </location>
</feature>
<keyword evidence="3 5" id="KW-1133">Transmembrane helix</keyword>
<keyword evidence="7" id="KW-1185">Reference proteome</keyword>
<feature type="transmembrane region" description="Helical" evidence="5">
    <location>
        <begin position="281"/>
        <end position="301"/>
    </location>
</feature>
<feature type="transmembrane region" description="Helical" evidence="5">
    <location>
        <begin position="313"/>
        <end position="329"/>
    </location>
</feature>
<evidence type="ECO:0000256" key="2">
    <source>
        <dbReference type="ARBA" id="ARBA00022692"/>
    </source>
</evidence>
<dbReference type="Gene3D" id="1.20.1540.10">
    <property type="entry name" value="Rhomboid-like"/>
    <property type="match status" value="1"/>
</dbReference>
<dbReference type="Proteomes" id="UP000234790">
    <property type="component" value="Chromosome"/>
</dbReference>
<proteinExistence type="predicted"/>
<keyword evidence="2 5" id="KW-0812">Transmembrane</keyword>
<gene>
    <name evidence="6" type="ORF">SMONO_v1c05830</name>
</gene>
<accession>A0A2K9LUV5</accession>
<reference evidence="6 7" key="1">
    <citation type="submission" date="2017-12" db="EMBL/GenBank/DDBJ databases">
        <title>Complete genome sequence of Spiroplasma monobiae MQ-1 (ATCC 33825).</title>
        <authorList>
            <person name="Tsai Y.-M."/>
            <person name="Lo W.-S."/>
            <person name="Wu P.-S."/>
            <person name="Cho S.-T."/>
            <person name="Kuo C.-H."/>
        </authorList>
    </citation>
    <scope>NUCLEOTIDE SEQUENCE [LARGE SCALE GENOMIC DNA]</scope>
    <source>
        <strain evidence="6 7">MQ-1</strain>
    </source>
</reference>
<evidence type="ECO:0000256" key="5">
    <source>
        <dbReference type="SAM" id="Phobius"/>
    </source>
</evidence>
<feature type="transmembrane region" description="Helical" evidence="5">
    <location>
        <begin position="256"/>
        <end position="275"/>
    </location>
</feature>
<evidence type="ECO:0000256" key="4">
    <source>
        <dbReference type="ARBA" id="ARBA00023136"/>
    </source>
</evidence>
<dbReference type="SUPFAM" id="SSF144091">
    <property type="entry name" value="Rhomboid-like"/>
    <property type="match status" value="1"/>
</dbReference>
<comment type="subcellular location">
    <subcellularLocation>
        <location evidence="1">Membrane</location>
        <topology evidence="1">Multi-pass membrane protein</topology>
    </subcellularLocation>
</comment>
<feature type="transmembrane region" description="Helical" evidence="5">
    <location>
        <begin position="335"/>
        <end position="352"/>
    </location>
</feature>
<dbReference type="GO" id="GO:0016020">
    <property type="term" value="C:membrane"/>
    <property type="evidence" value="ECO:0007669"/>
    <property type="project" value="UniProtKB-SubCell"/>
</dbReference>
<keyword evidence="4 5" id="KW-0472">Membrane</keyword>
<evidence type="ECO:0000313" key="6">
    <source>
        <dbReference type="EMBL" id="AUM62832.1"/>
    </source>
</evidence>
<feature type="transmembrane region" description="Helical" evidence="5">
    <location>
        <begin position="364"/>
        <end position="388"/>
    </location>
</feature>
<dbReference type="EMBL" id="CP025543">
    <property type="protein sequence ID" value="AUM62832.1"/>
    <property type="molecule type" value="Genomic_DNA"/>
</dbReference>
<organism evidence="6 7">
    <name type="scientific">Spiroplasma monobiae MQ-1</name>
    <dbReference type="NCBI Taxonomy" id="1336748"/>
    <lineage>
        <taxon>Bacteria</taxon>
        <taxon>Bacillati</taxon>
        <taxon>Mycoplasmatota</taxon>
        <taxon>Mollicutes</taxon>
        <taxon>Entomoplasmatales</taxon>
        <taxon>Spiroplasmataceae</taxon>
        <taxon>Spiroplasma</taxon>
    </lineage>
</organism>
<dbReference type="AlphaFoldDB" id="A0A2K9LUV5"/>
<dbReference type="InterPro" id="IPR035952">
    <property type="entry name" value="Rhomboid-like_sf"/>
</dbReference>
<evidence type="ECO:0000256" key="3">
    <source>
        <dbReference type="ARBA" id="ARBA00022989"/>
    </source>
</evidence>
<feature type="transmembrane region" description="Helical" evidence="5">
    <location>
        <begin position="225"/>
        <end position="244"/>
    </location>
</feature>
<dbReference type="RefSeq" id="WP_101780883.1">
    <property type="nucleotide sequence ID" value="NZ_CP025543.1"/>
</dbReference>
<evidence type="ECO:0000313" key="7">
    <source>
        <dbReference type="Proteomes" id="UP000234790"/>
    </source>
</evidence>
<dbReference type="OrthoDB" id="397343at2"/>
<name>A0A2K9LUV5_SPISQ</name>
<sequence length="437" mass="49648">MANFNELKLSLVHYFVKVEKYKALEQFSNDYVSYLVNPKANFKIIRLTVGSPVTTDKNLDEIKQTLKEQKREKVELLNIAISDSEIDITFEGTTLSVSTLEEAKTKIRPYFSKIDSLKEQEKEEFEESISDEEMIEILKDPSKSSNLKFKKAIQRMNRNSPISITLMAIFFVMPIITLVLSFLWFGGSASPIIDLFFGATNRNLTINGGQWWRIFTYGFTVNGQGFLMAIIQILFISGATIKLSRYTEGLVGSFKFAISIFLTYPLVGFFVSAMVPDQSAIFAGPLGFMASVVGVLGVTTWDKKREPIQLFSKNRLVFPIICLVVYPLFMGGSHLFIMIIASAAISSSIYLLTTYNKENIDKLIILPIIILSFAFIVPLVASIINYYYPAHDLYSLNVLYQYKIRGWMNADQVNKIFVRNGWLDWFMNPDGSIITGW</sequence>
<dbReference type="KEGG" id="smoo:SMONO_v1c05830"/>
<evidence type="ECO:0000256" key="1">
    <source>
        <dbReference type="ARBA" id="ARBA00004141"/>
    </source>
</evidence>
<protein>
    <submittedName>
        <fullName evidence="6">Uncharacterized protein</fullName>
    </submittedName>
</protein>